<organism evidence="1 2">
    <name type="scientific">Parasponia andersonii</name>
    <name type="common">Sponia andersonii</name>
    <dbReference type="NCBI Taxonomy" id="3476"/>
    <lineage>
        <taxon>Eukaryota</taxon>
        <taxon>Viridiplantae</taxon>
        <taxon>Streptophyta</taxon>
        <taxon>Embryophyta</taxon>
        <taxon>Tracheophyta</taxon>
        <taxon>Spermatophyta</taxon>
        <taxon>Magnoliopsida</taxon>
        <taxon>eudicotyledons</taxon>
        <taxon>Gunneridae</taxon>
        <taxon>Pentapetalae</taxon>
        <taxon>rosids</taxon>
        <taxon>fabids</taxon>
        <taxon>Rosales</taxon>
        <taxon>Cannabaceae</taxon>
        <taxon>Parasponia</taxon>
    </lineage>
</organism>
<keyword evidence="2" id="KW-1185">Reference proteome</keyword>
<evidence type="ECO:0000313" key="2">
    <source>
        <dbReference type="Proteomes" id="UP000237105"/>
    </source>
</evidence>
<comment type="caution">
    <text evidence="1">The sequence shown here is derived from an EMBL/GenBank/DDBJ whole genome shotgun (WGS) entry which is preliminary data.</text>
</comment>
<evidence type="ECO:0000313" key="1">
    <source>
        <dbReference type="EMBL" id="PON48307.1"/>
    </source>
</evidence>
<gene>
    <name evidence="1" type="ORF">PanWU01x14_238360</name>
</gene>
<dbReference type="OrthoDB" id="10405012at2759"/>
<proteinExistence type="predicted"/>
<name>A0A2P5BHR2_PARAD</name>
<protein>
    <submittedName>
        <fullName evidence="1">Uncharacterized protein</fullName>
    </submittedName>
</protein>
<reference evidence="2" key="1">
    <citation type="submission" date="2016-06" db="EMBL/GenBank/DDBJ databases">
        <title>Parallel loss of symbiosis genes in relatives of nitrogen-fixing non-legume Parasponia.</title>
        <authorList>
            <person name="Van Velzen R."/>
            <person name="Holmer R."/>
            <person name="Bu F."/>
            <person name="Rutten L."/>
            <person name="Van Zeijl A."/>
            <person name="Liu W."/>
            <person name="Santuari L."/>
            <person name="Cao Q."/>
            <person name="Sharma T."/>
            <person name="Shen D."/>
            <person name="Roswanjaya Y."/>
            <person name="Wardhani T."/>
            <person name="Kalhor M.S."/>
            <person name="Jansen J."/>
            <person name="Van den Hoogen J."/>
            <person name="Gungor B."/>
            <person name="Hartog M."/>
            <person name="Hontelez J."/>
            <person name="Verver J."/>
            <person name="Yang W.-C."/>
            <person name="Schijlen E."/>
            <person name="Repin R."/>
            <person name="Schilthuizen M."/>
            <person name="Schranz E."/>
            <person name="Heidstra R."/>
            <person name="Miyata K."/>
            <person name="Fedorova E."/>
            <person name="Kohlen W."/>
            <person name="Bisseling T."/>
            <person name="Smit S."/>
            <person name="Geurts R."/>
        </authorList>
    </citation>
    <scope>NUCLEOTIDE SEQUENCE [LARGE SCALE GENOMIC DNA]</scope>
    <source>
        <strain evidence="2">cv. WU1-14</strain>
    </source>
</reference>
<sequence>LSSYTINRSVESSTRRLANRFAIAREDFKFIGRGVRGNSCTVRDPSPSLDQYS</sequence>
<dbReference type="EMBL" id="JXTB01000279">
    <property type="protein sequence ID" value="PON48307.1"/>
    <property type="molecule type" value="Genomic_DNA"/>
</dbReference>
<dbReference type="Proteomes" id="UP000237105">
    <property type="component" value="Unassembled WGS sequence"/>
</dbReference>
<feature type="non-terminal residue" evidence="1">
    <location>
        <position position="1"/>
    </location>
</feature>
<dbReference type="AlphaFoldDB" id="A0A2P5BHR2"/>
<accession>A0A2P5BHR2</accession>